<dbReference type="EMBL" id="JASBWU010000003">
    <property type="protein sequence ID" value="KAJ9123038.1"/>
    <property type="molecule type" value="Genomic_DNA"/>
</dbReference>
<reference evidence="1" key="1">
    <citation type="submission" date="2023-04" db="EMBL/GenBank/DDBJ databases">
        <title>Draft Genome sequencing of Naganishia species isolated from polar environments using Oxford Nanopore Technology.</title>
        <authorList>
            <person name="Leo P."/>
            <person name="Venkateswaran K."/>
        </authorList>
    </citation>
    <scope>NUCLEOTIDE SEQUENCE</scope>
    <source>
        <strain evidence="1">MNA-CCFEE 5425</strain>
    </source>
</reference>
<evidence type="ECO:0000313" key="2">
    <source>
        <dbReference type="Proteomes" id="UP001243375"/>
    </source>
</evidence>
<keyword evidence="2" id="KW-1185">Reference proteome</keyword>
<comment type="caution">
    <text evidence="1">The sequence shown here is derived from an EMBL/GenBank/DDBJ whole genome shotgun (WGS) entry which is preliminary data.</text>
</comment>
<gene>
    <name evidence="1" type="ORF">QFC22_001227</name>
</gene>
<evidence type="ECO:0000313" key="1">
    <source>
        <dbReference type="EMBL" id="KAJ9123038.1"/>
    </source>
</evidence>
<name>A0ACC2XG59_9TREE</name>
<dbReference type="Proteomes" id="UP001243375">
    <property type="component" value="Unassembled WGS sequence"/>
</dbReference>
<accession>A0ACC2XG59</accession>
<organism evidence="1 2">
    <name type="scientific">Naganishia vaughanmartiniae</name>
    <dbReference type="NCBI Taxonomy" id="1424756"/>
    <lineage>
        <taxon>Eukaryota</taxon>
        <taxon>Fungi</taxon>
        <taxon>Dikarya</taxon>
        <taxon>Basidiomycota</taxon>
        <taxon>Agaricomycotina</taxon>
        <taxon>Tremellomycetes</taxon>
        <taxon>Filobasidiales</taxon>
        <taxon>Filobasidiaceae</taxon>
        <taxon>Naganishia</taxon>
    </lineage>
</organism>
<proteinExistence type="predicted"/>
<protein>
    <submittedName>
        <fullName evidence="1">Uncharacterized protein</fullName>
    </submittedName>
</protein>
<sequence>MFSKPLRILALIAAACVHLIHARQANIGFQVAINTVAIQIYEAGGGGGGGQGQSNLQSIQRASVEYTFIVPLTVIRRLSSDDDLVLKLYTRPYDYDEDQAPEEVQVYEEAFNLDGTGSYGLTAAFNLTTNSTADVVNYLRAQVDLPDGTRFVSTVTGIVVLSYNSTSGDWTPMEPAVYAHQDNEAKHAEYEVEMSLATITPIDTTLDTIIRGQAPDLPVETGGIVVVDNPSIETGPGGKNTTIPPPGTNTTVPPAGESCIPVKHWYRNNDGKPWTDPSKPSSLPPCPAPPPPPCPPGLKHAPIHARQNVGGVTTLQLTLTYGPSSAPKPIQQVTVTAFGIVGNEVVPALGLTDNNGVVTLQFPIGGESNLLVYKLSVSMDTEKYRISTSRDVGQTFLFWRLISVPLTWEIDGGSTGAFTYRFMNKATNDIINVQDRTQNSWVFAKTFVANFASKLPNVWFPGNLTDCYFSNGPTLARAFINIHPDNANYTSAQAHEYGHWFHFLARKLAGIDYGLIGTQHNFCQAGPPNSPVVSLTEGYATAFGLSSLWQSRFEEVSSPGTTGTGFCFVPGDASQCLDIEQYNCTAIPEAERNLSTDEGRVAATLRDLIDAGGDNNGGDTGLGRTGFMDSSNLPRRRVLYDPMVANPSSMQDYWNNFKSQPSLTTADVDAAWNIFQYQYAGATFVR</sequence>